<name>A0ABD5VH36_9EURY</name>
<sequence length="111" mass="11813">MNRFNEVRDDRVGTATPAVLWTTYETDGFVHAVADVPADIPKANLGFAATDTEATVFVGSPLGPRWTVSLPTLVNPTPTTVSYNNGIVEVVFTEASTDPLDAIDDSSIETA</sequence>
<dbReference type="AlphaFoldDB" id="A0ABD5VH36"/>
<keyword evidence="2" id="KW-1185">Reference proteome</keyword>
<evidence type="ECO:0000313" key="1">
    <source>
        <dbReference type="EMBL" id="MFC6953397.1"/>
    </source>
</evidence>
<evidence type="ECO:0000313" key="2">
    <source>
        <dbReference type="Proteomes" id="UP001596395"/>
    </source>
</evidence>
<accession>A0ABD5VH36</accession>
<dbReference type="RefSeq" id="WP_336350357.1">
    <property type="nucleotide sequence ID" value="NZ_JAZAQL010000002.1"/>
</dbReference>
<dbReference type="EMBL" id="JBHSXN010000002">
    <property type="protein sequence ID" value="MFC6953397.1"/>
    <property type="molecule type" value="Genomic_DNA"/>
</dbReference>
<organism evidence="1 2">
    <name type="scientific">Halorubellus litoreus</name>
    <dbReference type="NCBI Taxonomy" id="755308"/>
    <lineage>
        <taxon>Archaea</taxon>
        <taxon>Methanobacteriati</taxon>
        <taxon>Methanobacteriota</taxon>
        <taxon>Stenosarchaea group</taxon>
        <taxon>Halobacteria</taxon>
        <taxon>Halobacteriales</taxon>
        <taxon>Halorubellaceae</taxon>
        <taxon>Halorubellus</taxon>
    </lineage>
</organism>
<protein>
    <submittedName>
        <fullName evidence="1">Uncharacterized protein</fullName>
    </submittedName>
</protein>
<reference evidence="1 2" key="1">
    <citation type="journal article" date="2019" name="Int. J. Syst. Evol. Microbiol.">
        <title>The Global Catalogue of Microorganisms (GCM) 10K type strain sequencing project: providing services to taxonomists for standard genome sequencing and annotation.</title>
        <authorList>
            <consortium name="The Broad Institute Genomics Platform"/>
            <consortium name="The Broad Institute Genome Sequencing Center for Infectious Disease"/>
            <person name="Wu L."/>
            <person name="Ma J."/>
        </authorList>
    </citation>
    <scope>NUCLEOTIDE SEQUENCE [LARGE SCALE GENOMIC DNA]</scope>
    <source>
        <strain evidence="1 2">GX26</strain>
    </source>
</reference>
<comment type="caution">
    <text evidence="1">The sequence shown here is derived from an EMBL/GenBank/DDBJ whole genome shotgun (WGS) entry which is preliminary data.</text>
</comment>
<gene>
    <name evidence="1" type="ORF">ACFQGB_11035</name>
</gene>
<dbReference type="Proteomes" id="UP001596395">
    <property type="component" value="Unassembled WGS sequence"/>
</dbReference>
<proteinExistence type="predicted"/>